<organism evidence="1 2">
    <name type="scientific">Canna indica</name>
    <name type="common">Indian-shot</name>
    <dbReference type="NCBI Taxonomy" id="4628"/>
    <lineage>
        <taxon>Eukaryota</taxon>
        <taxon>Viridiplantae</taxon>
        <taxon>Streptophyta</taxon>
        <taxon>Embryophyta</taxon>
        <taxon>Tracheophyta</taxon>
        <taxon>Spermatophyta</taxon>
        <taxon>Magnoliopsida</taxon>
        <taxon>Liliopsida</taxon>
        <taxon>Zingiberales</taxon>
        <taxon>Cannaceae</taxon>
        <taxon>Canna</taxon>
    </lineage>
</organism>
<sequence length="135" mass="15274">MEIIEVFRTGVVIHVTSIKNGGLATLRLDSLSMNLHCREAEPPALGISLDDIQLKQNQTPMHWKGLQSKEQSEIIPISPGSASRNRQLTFHLSAPAARHQCKHIRLLIHCTMHEVLWCQVLDNKNNVKPQQIFLI</sequence>
<evidence type="ECO:0000313" key="1">
    <source>
        <dbReference type="EMBL" id="WOL05639.1"/>
    </source>
</evidence>
<dbReference type="AlphaFoldDB" id="A0AAQ3QCB2"/>
<proteinExistence type="predicted"/>
<dbReference type="EMBL" id="CP136893">
    <property type="protein sequence ID" value="WOL05639.1"/>
    <property type="molecule type" value="Genomic_DNA"/>
</dbReference>
<keyword evidence="2" id="KW-1185">Reference proteome</keyword>
<dbReference type="Proteomes" id="UP001327560">
    <property type="component" value="Chromosome 4"/>
</dbReference>
<reference evidence="1 2" key="1">
    <citation type="submission" date="2023-10" db="EMBL/GenBank/DDBJ databases">
        <title>Chromosome-scale genome assembly provides insights into flower coloration mechanisms of Canna indica.</title>
        <authorList>
            <person name="Li C."/>
        </authorList>
    </citation>
    <scope>NUCLEOTIDE SEQUENCE [LARGE SCALE GENOMIC DNA]</scope>
    <source>
        <tissue evidence="1">Flower</tissue>
    </source>
</reference>
<accession>A0AAQ3QCB2</accession>
<name>A0AAQ3QCB2_9LILI</name>
<protein>
    <submittedName>
        <fullName evidence="1">Uncharacterized protein</fullName>
    </submittedName>
</protein>
<gene>
    <name evidence="1" type="ORF">Cni_G14368</name>
</gene>
<evidence type="ECO:0000313" key="2">
    <source>
        <dbReference type="Proteomes" id="UP001327560"/>
    </source>
</evidence>